<comment type="caution">
    <text evidence="1">The sequence shown here is derived from an EMBL/GenBank/DDBJ whole genome shotgun (WGS) entry which is preliminary data.</text>
</comment>
<dbReference type="RefSeq" id="WP_210308439.1">
    <property type="nucleotide sequence ID" value="NZ_JACHOO010000003.1"/>
</dbReference>
<organism evidence="1 2">
    <name type="scientific">Prosthecomicrobium pneumaticum</name>
    <dbReference type="NCBI Taxonomy" id="81895"/>
    <lineage>
        <taxon>Bacteria</taxon>
        <taxon>Pseudomonadati</taxon>
        <taxon>Pseudomonadota</taxon>
        <taxon>Alphaproteobacteria</taxon>
        <taxon>Hyphomicrobiales</taxon>
        <taxon>Kaistiaceae</taxon>
        <taxon>Prosthecomicrobium</taxon>
    </lineage>
</organism>
<dbReference type="Proteomes" id="UP000523821">
    <property type="component" value="Unassembled WGS sequence"/>
</dbReference>
<gene>
    <name evidence="1" type="ORF">GGQ63_001901</name>
</gene>
<reference evidence="1 2" key="1">
    <citation type="submission" date="2020-08" db="EMBL/GenBank/DDBJ databases">
        <title>Genomic Encyclopedia of Type Strains, Phase IV (KMG-IV): sequencing the most valuable type-strain genomes for metagenomic binning, comparative biology and taxonomic classification.</title>
        <authorList>
            <person name="Goeker M."/>
        </authorList>
    </citation>
    <scope>NUCLEOTIDE SEQUENCE [LARGE SCALE GENOMIC DNA]</scope>
    <source>
        <strain evidence="1 2">DSM 16268</strain>
    </source>
</reference>
<evidence type="ECO:0000313" key="1">
    <source>
        <dbReference type="EMBL" id="MBB5752847.1"/>
    </source>
</evidence>
<dbReference type="InterPro" id="IPR036782">
    <property type="entry name" value="NE0471-like_N"/>
</dbReference>
<name>A0A7W9FLH1_9HYPH</name>
<evidence type="ECO:0000313" key="2">
    <source>
        <dbReference type="Proteomes" id="UP000523821"/>
    </source>
</evidence>
<dbReference type="EMBL" id="JACHOO010000003">
    <property type="protein sequence ID" value="MBB5752847.1"/>
    <property type="molecule type" value="Genomic_DNA"/>
</dbReference>
<keyword evidence="2" id="KW-1185">Reference proteome</keyword>
<dbReference type="Pfam" id="PF10387">
    <property type="entry name" value="DUF2442"/>
    <property type="match status" value="1"/>
</dbReference>
<dbReference type="AlphaFoldDB" id="A0A7W9FLH1"/>
<protein>
    <recommendedName>
        <fullName evidence="3">DUF2442 domain-containing protein</fullName>
    </recommendedName>
</protein>
<evidence type="ECO:0008006" key="3">
    <source>
        <dbReference type="Google" id="ProtNLM"/>
    </source>
</evidence>
<dbReference type="InterPro" id="IPR018841">
    <property type="entry name" value="DUF2442"/>
</dbReference>
<accession>A0A7W9FLH1</accession>
<dbReference type="Gene3D" id="3.30.2020.10">
    <property type="entry name" value="NE0471-like N-terminal domain"/>
    <property type="match status" value="1"/>
</dbReference>
<dbReference type="SUPFAM" id="SSF143880">
    <property type="entry name" value="NE0471 N-terminal domain-like"/>
    <property type="match status" value="1"/>
</dbReference>
<proteinExistence type="predicted"/>
<sequence length="90" mass="9779">MIEMIKVVKAEAVGDHLLHVVFSNGSEGVHDFADIVGEEGPMVEPLRDAAFFARVYLDYGAPSWPNGFDVDAIWLHDAMKALGLLRPAAA</sequence>